<accession>A0A5P9K098</accession>
<dbReference type="AlphaFoldDB" id="A0A5P9K098"/>
<gene>
    <name evidence="2" type="ORF">GDR74_05070</name>
</gene>
<organism evidence="2 3">
    <name type="scientific">Microvirga thermotolerans</name>
    <dbReference type="NCBI Taxonomy" id="2651334"/>
    <lineage>
        <taxon>Bacteria</taxon>
        <taxon>Pseudomonadati</taxon>
        <taxon>Pseudomonadota</taxon>
        <taxon>Alphaproteobacteria</taxon>
        <taxon>Hyphomicrobiales</taxon>
        <taxon>Methylobacteriaceae</taxon>
        <taxon>Microvirga</taxon>
    </lineage>
</organism>
<sequence length="95" mass="10730">MAKHEPDLIDRSQCRNEEIFRLSPACEAYIGSRRRWVARSMAGDKSQDRVERLKAALKENLKRRKAQARGRKVASGPGTAHSAPNVSKERDEPSD</sequence>
<dbReference type="EMBL" id="CP045423">
    <property type="protein sequence ID" value="QFU15634.1"/>
    <property type="molecule type" value="Genomic_DNA"/>
</dbReference>
<feature type="compositionally biased region" description="Basic residues" evidence="1">
    <location>
        <begin position="61"/>
        <end position="72"/>
    </location>
</feature>
<name>A0A5P9K098_9HYPH</name>
<evidence type="ECO:0000256" key="1">
    <source>
        <dbReference type="SAM" id="MobiDB-lite"/>
    </source>
</evidence>
<keyword evidence="3" id="KW-1185">Reference proteome</keyword>
<feature type="region of interest" description="Disordered" evidence="1">
    <location>
        <begin position="59"/>
        <end position="95"/>
    </location>
</feature>
<evidence type="ECO:0000313" key="3">
    <source>
        <dbReference type="Proteomes" id="UP000325614"/>
    </source>
</evidence>
<dbReference type="KEGG" id="mico:GDR74_05070"/>
<reference evidence="2 3" key="1">
    <citation type="submission" date="2019-10" db="EMBL/GenBank/DDBJ databases">
        <title>Isolation, Identification of Microvirga thermotolerans HR1, a novel thermophilic bacterium and Comparative Genomics of the genus Microvirga.</title>
        <authorList>
            <person name="Li J."/>
            <person name="Zhang W."/>
            <person name="Lin M."/>
            <person name="Wang J."/>
        </authorList>
    </citation>
    <scope>NUCLEOTIDE SEQUENCE [LARGE SCALE GENOMIC DNA]</scope>
    <source>
        <strain evidence="2 3">HR1</strain>
    </source>
</reference>
<proteinExistence type="predicted"/>
<dbReference type="Proteomes" id="UP000325614">
    <property type="component" value="Chromosome"/>
</dbReference>
<protein>
    <submittedName>
        <fullName evidence="2">Uncharacterized protein</fullName>
    </submittedName>
</protein>
<evidence type="ECO:0000313" key="2">
    <source>
        <dbReference type="EMBL" id="QFU15634.1"/>
    </source>
</evidence>